<name>A0A1W1I8G0_9BACT</name>
<sequence length="44" mass="5230">MDGQLTLYRVPIKYGDEALQREGYRKKVAGSRYNIALKVFIRRR</sequence>
<evidence type="ECO:0000313" key="1">
    <source>
        <dbReference type="EMBL" id="SLM49307.1"/>
    </source>
</evidence>
<gene>
    <name evidence="1" type="ORF">NSJP_3140</name>
</gene>
<dbReference type="EMBL" id="LT828648">
    <property type="protein sequence ID" value="SLM49307.1"/>
    <property type="molecule type" value="Genomic_DNA"/>
</dbReference>
<evidence type="ECO:0000313" key="2">
    <source>
        <dbReference type="Proteomes" id="UP000192042"/>
    </source>
</evidence>
<proteinExistence type="predicted"/>
<keyword evidence="2" id="KW-1185">Reference proteome</keyword>
<dbReference type="Proteomes" id="UP000192042">
    <property type="component" value="Chromosome I"/>
</dbReference>
<accession>A0A1W1I8G0</accession>
<protein>
    <submittedName>
        <fullName evidence="1">Uncharacterized protein</fullName>
    </submittedName>
</protein>
<organism evidence="1 2">
    <name type="scientific">Nitrospira japonica</name>
    <dbReference type="NCBI Taxonomy" id="1325564"/>
    <lineage>
        <taxon>Bacteria</taxon>
        <taxon>Pseudomonadati</taxon>
        <taxon>Nitrospirota</taxon>
        <taxon>Nitrospiria</taxon>
        <taxon>Nitrospirales</taxon>
        <taxon>Nitrospiraceae</taxon>
        <taxon>Nitrospira</taxon>
    </lineage>
</organism>
<dbReference type="KEGG" id="nja:NSJP_3140"/>
<reference evidence="1 2" key="1">
    <citation type="submission" date="2017-03" db="EMBL/GenBank/DDBJ databases">
        <authorList>
            <person name="Afonso C.L."/>
            <person name="Miller P.J."/>
            <person name="Scott M.A."/>
            <person name="Spackman E."/>
            <person name="Goraichik I."/>
            <person name="Dimitrov K.M."/>
            <person name="Suarez D.L."/>
            <person name="Swayne D.E."/>
        </authorList>
    </citation>
    <scope>NUCLEOTIDE SEQUENCE [LARGE SCALE GENOMIC DNA]</scope>
    <source>
        <strain evidence="1">Genome sequencing of Nitrospira japonica strain NJ11</strain>
    </source>
</reference>
<dbReference type="AlphaFoldDB" id="A0A1W1I8G0"/>